<evidence type="ECO:0000256" key="5">
    <source>
        <dbReference type="ARBA" id="ARBA00039303"/>
    </source>
</evidence>
<proteinExistence type="inferred from homology"/>
<evidence type="ECO:0000256" key="7">
    <source>
        <dbReference type="SAM" id="MobiDB-lite"/>
    </source>
</evidence>
<evidence type="ECO:0000259" key="8">
    <source>
        <dbReference type="Pfam" id="PF02251"/>
    </source>
</evidence>
<dbReference type="GO" id="GO:0061136">
    <property type="term" value="P:regulation of proteasomal protein catabolic process"/>
    <property type="evidence" value="ECO:0007669"/>
    <property type="project" value="TreeGrafter"/>
</dbReference>
<feature type="domain" description="Proteasome activator PA28 C-terminal" evidence="9">
    <location>
        <begin position="105"/>
        <end position="224"/>
    </location>
</feature>
<dbReference type="InterPro" id="IPR036252">
    <property type="entry name" value="Proteasome_activ_sf"/>
</dbReference>
<dbReference type="FunFam" id="1.20.120.180:FF:000002">
    <property type="entry name" value="Proteasome activator complex subunit 1"/>
    <property type="match status" value="1"/>
</dbReference>
<dbReference type="Pfam" id="PF02251">
    <property type="entry name" value="PA28_N"/>
    <property type="match status" value="1"/>
</dbReference>
<evidence type="ECO:0000256" key="4">
    <source>
        <dbReference type="ARBA" id="ARBA00038650"/>
    </source>
</evidence>
<reference evidence="10" key="1">
    <citation type="submission" date="2023-09" db="UniProtKB">
        <authorList>
            <consortium name="Ensembl"/>
        </authorList>
    </citation>
    <scope>IDENTIFICATION</scope>
</reference>
<dbReference type="GO" id="GO:2000045">
    <property type="term" value="P:regulation of G1/S transition of mitotic cell cycle"/>
    <property type="evidence" value="ECO:0007669"/>
    <property type="project" value="TreeGrafter"/>
</dbReference>
<comment type="function">
    <text evidence="3">Implicated in immunoproteasome assembly and required for efficient antigen processing. The PA28 activator complex enhances the generation of class I binding peptides by altering the cleavage pattern of the proteasome.</text>
</comment>
<dbReference type="PANTHER" id="PTHR10660">
    <property type="entry name" value="PROTEASOME REGULATOR PA28"/>
    <property type="match status" value="1"/>
</dbReference>
<evidence type="ECO:0000256" key="2">
    <source>
        <dbReference type="ARBA" id="ARBA00022942"/>
    </source>
</evidence>
<dbReference type="Gene3D" id="1.20.120.180">
    <property type="entry name" value="Proteasome activator pa28, C-terminal domain"/>
    <property type="match status" value="1"/>
</dbReference>
<protein>
    <recommendedName>
        <fullName evidence="5">Proteasome activator complex subunit 1</fullName>
    </recommendedName>
    <alternativeName>
        <fullName evidence="6">Proteasome activator 28 subunit alpha</fullName>
    </alternativeName>
</protein>
<dbReference type="Ensembl" id="ENSPNYT00000017650.1">
    <property type="protein sequence ID" value="ENSPNYP00000017218.1"/>
    <property type="gene ID" value="ENSPNYG00000013040.1"/>
</dbReference>
<dbReference type="SUPFAM" id="SSF47216">
    <property type="entry name" value="Proteasome activator"/>
    <property type="match status" value="1"/>
</dbReference>
<evidence type="ECO:0000256" key="3">
    <source>
        <dbReference type="ARBA" id="ARBA00037467"/>
    </source>
</evidence>
<dbReference type="InterPro" id="IPR003185">
    <property type="entry name" value="Proteasome_activ_PA28_N"/>
</dbReference>
<dbReference type="PANTHER" id="PTHR10660:SF5">
    <property type="entry name" value="PROTEASOME ACTIVATOR COMPLEX SUBUNIT 1"/>
    <property type="match status" value="1"/>
</dbReference>
<accession>A0A3B4G688</accession>
<evidence type="ECO:0000259" key="9">
    <source>
        <dbReference type="Pfam" id="PF02252"/>
    </source>
</evidence>
<evidence type="ECO:0000256" key="1">
    <source>
        <dbReference type="ARBA" id="ARBA00005883"/>
    </source>
</evidence>
<dbReference type="Gene3D" id="1.20.5.120">
    <property type="entry name" value="Proteasome activator pa28, N-terminal domain"/>
    <property type="match status" value="1"/>
</dbReference>
<evidence type="ECO:0000313" key="10">
    <source>
        <dbReference type="Ensembl" id="ENSPNYP00000017218.1"/>
    </source>
</evidence>
<sequence length="301" mass="34646">MAAVDIRLKSKKQVDDFCQKLTKEAEVLVSTYFPQKLEELQELLKSFRCNDLPSLKAPLDIPIPDPAKEEAKRKKKEQKEAKEGKKDKDSDKEDEDAGPPCGPICTNEKVESLLPKVKTEIQTLKEKLNTVSMWVQLQIPKIEDGNNFGVAVQEKVFELLTNTRTKIEGFQTQISKYYNERGDAVAKASKSPHVGDYRQLVHELDQYQYCELRLVVLDIRNTYVRHLLPLAYSWPSLTACILNLMTHTPCTICCFHALYFKLSGLGVKYACRVHRRERQLKWNPFLLNRRVIKLIAVLVLN</sequence>
<dbReference type="GO" id="GO:0008537">
    <property type="term" value="C:proteasome activator complex"/>
    <property type="evidence" value="ECO:0007669"/>
    <property type="project" value="InterPro"/>
</dbReference>
<dbReference type="STRING" id="303518.ENSPNYP00000017218"/>
<dbReference type="InterPro" id="IPR009077">
    <property type="entry name" value="Proteasome_activ_PA28"/>
</dbReference>
<dbReference type="InterPro" id="IPR036997">
    <property type="entry name" value="PA28_C_sf"/>
</dbReference>
<feature type="region of interest" description="Disordered" evidence="7">
    <location>
        <begin position="58"/>
        <end position="105"/>
    </location>
</feature>
<dbReference type="InterPro" id="IPR003186">
    <property type="entry name" value="PA28_C"/>
</dbReference>
<feature type="compositionally biased region" description="Basic and acidic residues" evidence="7">
    <location>
        <begin position="66"/>
        <end position="91"/>
    </location>
</feature>
<dbReference type="AlphaFoldDB" id="A0A3B4G688"/>
<dbReference type="GO" id="GO:0005654">
    <property type="term" value="C:nucleoplasm"/>
    <property type="evidence" value="ECO:0007669"/>
    <property type="project" value="TreeGrafter"/>
</dbReference>
<feature type="domain" description="Proteasome activator PA28 N-terminal" evidence="8">
    <location>
        <begin position="10"/>
        <end position="66"/>
    </location>
</feature>
<keyword evidence="2" id="KW-0647">Proteasome</keyword>
<name>A0A3B4G688_9CICH</name>
<dbReference type="InterPro" id="IPR036996">
    <property type="entry name" value="PA28_N_sf"/>
</dbReference>
<dbReference type="GeneTree" id="ENSGT00950000183098"/>
<dbReference type="Pfam" id="PF02252">
    <property type="entry name" value="PA28_C"/>
    <property type="match status" value="1"/>
</dbReference>
<dbReference type="GO" id="GO:0005737">
    <property type="term" value="C:cytoplasm"/>
    <property type="evidence" value="ECO:0007669"/>
    <property type="project" value="TreeGrafter"/>
</dbReference>
<organism evidence="10">
    <name type="scientific">Pundamilia nyererei</name>
    <dbReference type="NCBI Taxonomy" id="303518"/>
    <lineage>
        <taxon>Eukaryota</taxon>
        <taxon>Metazoa</taxon>
        <taxon>Chordata</taxon>
        <taxon>Craniata</taxon>
        <taxon>Vertebrata</taxon>
        <taxon>Euteleostomi</taxon>
        <taxon>Actinopterygii</taxon>
        <taxon>Neopterygii</taxon>
        <taxon>Teleostei</taxon>
        <taxon>Neoteleostei</taxon>
        <taxon>Acanthomorphata</taxon>
        <taxon>Ovalentaria</taxon>
        <taxon>Cichlomorphae</taxon>
        <taxon>Cichliformes</taxon>
        <taxon>Cichlidae</taxon>
        <taxon>African cichlids</taxon>
        <taxon>Pseudocrenilabrinae</taxon>
        <taxon>Haplochromini</taxon>
        <taxon>Pundamilia</taxon>
    </lineage>
</organism>
<evidence type="ECO:0000256" key="6">
    <source>
        <dbReference type="ARBA" id="ARBA00041321"/>
    </source>
</evidence>
<dbReference type="GO" id="GO:0061133">
    <property type="term" value="F:endopeptidase activator activity"/>
    <property type="evidence" value="ECO:0007669"/>
    <property type="project" value="TreeGrafter"/>
</dbReference>
<comment type="subunit">
    <text evidence="4">Heterodimer of PSME1 and PSME2, which forms a hexameric ring. PSME1 can form homoheptamers.</text>
</comment>
<comment type="similarity">
    <text evidence="1">Belongs to the PA28 family.</text>
</comment>